<reference evidence="3" key="1">
    <citation type="submission" date="2022-11" db="UniProtKB">
        <authorList>
            <consortium name="WormBaseParasite"/>
        </authorList>
    </citation>
    <scope>IDENTIFICATION</scope>
</reference>
<dbReference type="AlphaFoldDB" id="A0A915E6Z7"/>
<accession>A0A915E6Z7</accession>
<proteinExistence type="predicted"/>
<keyword evidence="2" id="KW-1185">Reference proteome</keyword>
<protein>
    <submittedName>
        <fullName evidence="3">Uncharacterized protein</fullName>
    </submittedName>
</protein>
<sequence length="90" mass="9950">VPFHQSVAKQRNRYASAHFSQSVNQPMGPLLVHRLKSSVKPRSPAALSHREEPASLSKEWAIQNPIASPHLHCMCESPCGSRVNKSEPLS</sequence>
<organism evidence="2 3">
    <name type="scientific">Ditylenchus dipsaci</name>
    <dbReference type="NCBI Taxonomy" id="166011"/>
    <lineage>
        <taxon>Eukaryota</taxon>
        <taxon>Metazoa</taxon>
        <taxon>Ecdysozoa</taxon>
        <taxon>Nematoda</taxon>
        <taxon>Chromadorea</taxon>
        <taxon>Rhabditida</taxon>
        <taxon>Tylenchina</taxon>
        <taxon>Tylenchomorpha</taxon>
        <taxon>Sphaerularioidea</taxon>
        <taxon>Anguinidae</taxon>
        <taxon>Anguininae</taxon>
        <taxon>Ditylenchus</taxon>
    </lineage>
</organism>
<dbReference type="WBParaSite" id="jg322">
    <property type="protein sequence ID" value="jg322"/>
    <property type="gene ID" value="jg322"/>
</dbReference>
<dbReference type="Proteomes" id="UP000887574">
    <property type="component" value="Unplaced"/>
</dbReference>
<name>A0A915E6Z7_9BILA</name>
<feature type="region of interest" description="Disordered" evidence="1">
    <location>
        <begin position="1"/>
        <end position="21"/>
    </location>
</feature>
<evidence type="ECO:0000313" key="2">
    <source>
        <dbReference type="Proteomes" id="UP000887574"/>
    </source>
</evidence>
<evidence type="ECO:0000256" key="1">
    <source>
        <dbReference type="SAM" id="MobiDB-lite"/>
    </source>
</evidence>
<evidence type="ECO:0000313" key="3">
    <source>
        <dbReference type="WBParaSite" id="jg322"/>
    </source>
</evidence>